<evidence type="ECO:0000256" key="1">
    <source>
        <dbReference type="ARBA" id="ARBA00010641"/>
    </source>
</evidence>
<dbReference type="Pfam" id="PF08281">
    <property type="entry name" value="Sigma70_r4_2"/>
    <property type="match status" value="1"/>
</dbReference>
<dbReference type="SUPFAM" id="SSF88659">
    <property type="entry name" value="Sigma3 and sigma4 domains of RNA polymerase sigma factors"/>
    <property type="match status" value="1"/>
</dbReference>
<evidence type="ECO:0000259" key="5">
    <source>
        <dbReference type="Pfam" id="PF04542"/>
    </source>
</evidence>
<evidence type="ECO:0000256" key="3">
    <source>
        <dbReference type="ARBA" id="ARBA00023082"/>
    </source>
</evidence>
<dbReference type="GO" id="GO:0006352">
    <property type="term" value="P:DNA-templated transcription initiation"/>
    <property type="evidence" value="ECO:0007669"/>
    <property type="project" value="InterPro"/>
</dbReference>
<dbReference type="Gene3D" id="1.10.1740.10">
    <property type="match status" value="1"/>
</dbReference>
<keyword evidence="7" id="KW-0240">DNA-directed RNA polymerase</keyword>
<dbReference type="InterPro" id="IPR014284">
    <property type="entry name" value="RNA_pol_sigma-70_dom"/>
</dbReference>
<dbReference type="InterPro" id="IPR039425">
    <property type="entry name" value="RNA_pol_sigma-70-like"/>
</dbReference>
<dbReference type="PANTHER" id="PTHR43133">
    <property type="entry name" value="RNA POLYMERASE ECF-TYPE SIGMA FACTO"/>
    <property type="match status" value="1"/>
</dbReference>
<feature type="domain" description="RNA polymerase sigma-70 region 2" evidence="5">
    <location>
        <begin position="14"/>
        <end position="74"/>
    </location>
</feature>
<accession>A0AAT9FGZ5</accession>
<dbReference type="InterPro" id="IPR014331">
    <property type="entry name" value="RNA_pol_sigma70_ECF_RHOBA"/>
</dbReference>
<dbReference type="InterPro" id="IPR007627">
    <property type="entry name" value="RNA_pol_sigma70_r2"/>
</dbReference>
<keyword evidence="2" id="KW-0805">Transcription regulation</keyword>
<evidence type="ECO:0000256" key="2">
    <source>
        <dbReference type="ARBA" id="ARBA00023015"/>
    </source>
</evidence>
<dbReference type="GO" id="GO:0000428">
    <property type="term" value="C:DNA-directed RNA polymerase complex"/>
    <property type="evidence" value="ECO:0007669"/>
    <property type="project" value="UniProtKB-KW"/>
</dbReference>
<gene>
    <name evidence="7" type="ORF">NT6N_02180</name>
</gene>
<dbReference type="InterPro" id="IPR013249">
    <property type="entry name" value="RNA_pol_sigma70_r4_t2"/>
</dbReference>
<comment type="similarity">
    <text evidence="1">Belongs to the sigma-70 factor family. ECF subfamily.</text>
</comment>
<dbReference type="SUPFAM" id="SSF88946">
    <property type="entry name" value="Sigma2 domain of RNA polymerase sigma factors"/>
    <property type="match status" value="1"/>
</dbReference>
<dbReference type="EMBL" id="AP026866">
    <property type="protein sequence ID" value="BDS05178.1"/>
    <property type="molecule type" value="Genomic_DNA"/>
</dbReference>
<keyword evidence="3" id="KW-0731">Sigma factor</keyword>
<proteinExistence type="inferred from homology"/>
<feature type="domain" description="RNA polymerase sigma factor 70 region 4 type 2" evidence="6">
    <location>
        <begin position="108"/>
        <end position="161"/>
    </location>
</feature>
<dbReference type="Gene3D" id="1.10.10.10">
    <property type="entry name" value="Winged helix-like DNA-binding domain superfamily/Winged helix DNA-binding domain"/>
    <property type="match status" value="1"/>
</dbReference>
<name>A0AAT9FGZ5_9BACT</name>
<dbReference type="InterPro" id="IPR036388">
    <property type="entry name" value="WH-like_DNA-bd_sf"/>
</dbReference>
<dbReference type="GO" id="GO:0003677">
    <property type="term" value="F:DNA binding"/>
    <property type="evidence" value="ECO:0007669"/>
    <property type="project" value="InterPro"/>
</dbReference>
<organism evidence="7">
    <name type="scientific">Oceaniferula spumae</name>
    <dbReference type="NCBI Taxonomy" id="2979115"/>
    <lineage>
        <taxon>Bacteria</taxon>
        <taxon>Pseudomonadati</taxon>
        <taxon>Verrucomicrobiota</taxon>
        <taxon>Verrucomicrobiia</taxon>
        <taxon>Verrucomicrobiales</taxon>
        <taxon>Verrucomicrobiaceae</taxon>
        <taxon>Oceaniferula</taxon>
    </lineage>
</organism>
<dbReference type="PANTHER" id="PTHR43133:SF51">
    <property type="entry name" value="RNA POLYMERASE SIGMA FACTOR"/>
    <property type="match status" value="1"/>
</dbReference>
<dbReference type="NCBIfam" id="TIGR02989">
    <property type="entry name" value="Sig-70_gvs1"/>
    <property type="match status" value="1"/>
</dbReference>
<evidence type="ECO:0000313" key="7">
    <source>
        <dbReference type="EMBL" id="BDS05178.1"/>
    </source>
</evidence>
<dbReference type="GO" id="GO:0016987">
    <property type="term" value="F:sigma factor activity"/>
    <property type="evidence" value="ECO:0007669"/>
    <property type="project" value="UniProtKB-KW"/>
</dbReference>
<dbReference type="KEGG" id="osu:NT6N_02180"/>
<dbReference type="NCBIfam" id="TIGR02937">
    <property type="entry name" value="sigma70-ECF"/>
    <property type="match status" value="1"/>
</dbReference>
<protein>
    <submittedName>
        <fullName evidence="7">DNA-directed RNA polymerase sigma-70 factor</fullName>
    </submittedName>
</protein>
<keyword evidence="4" id="KW-0804">Transcription</keyword>
<dbReference type="Pfam" id="PF04542">
    <property type="entry name" value="Sigma70_r2"/>
    <property type="match status" value="1"/>
</dbReference>
<dbReference type="InterPro" id="IPR013325">
    <property type="entry name" value="RNA_pol_sigma_r2"/>
</dbReference>
<dbReference type="InterPro" id="IPR013324">
    <property type="entry name" value="RNA_pol_sigma_r3/r4-like"/>
</dbReference>
<sequence>MFSVDTEFVQMLLKHQSDIRAFVISLLPGCPEIDDVIQDTNLLLCRKKSDYQDGTNFKAWAFSVAVNLAREHRRLMIKNENRVLPLEVFERLEGIWTDTAVEDEPIRRRALDACLSRLSVSERQVVWARYMKGDSLEKHAERTNTTAQSLRVTLFRLRKRLKACVEKRIVMERGHA</sequence>
<evidence type="ECO:0000259" key="6">
    <source>
        <dbReference type="Pfam" id="PF08281"/>
    </source>
</evidence>
<dbReference type="AlphaFoldDB" id="A0AAT9FGZ5"/>
<reference evidence="7" key="1">
    <citation type="submission" date="2024-07" db="EMBL/GenBank/DDBJ databases">
        <title>Complete genome sequence of Verrucomicrobiaceae bacterium NT6N.</title>
        <authorList>
            <person name="Huang C."/>
            <person name="Takami H."/>
            <person name="Hamasaki K."/>
        </authorList>
    </citation>
    <scope>NUCLEOTIDE SEQUENCE</scope>
    <source>
        <strain evidence="7">NT6N</strain>
    </source>
</reference>
<evidence type="ECO:0000256" key="4">
    <source>
        <dbReference type="ARBA" id="ARBA00023163"/>
    </source>
</evidence>